<dbReference type="AlphaFoldDB" id="A0A1I6TPF5"/>
<dbReference type="RefSeq" id="WP_092313733.1">
    <property type="nucleotide sequence ID" value="NZ_FOZV01000014.1"/>
</dbReference>
<gene>
    <name evidence="1" type="ORF">SAMN05192570_0223</name>
</gene>
<reference evidence="2" key="1">
    <citation type="submission" date="2016-10" db="EMBL/GenBank/DDBJ databases">
        <authorList>
            <person name="Varghese N."/>
            <person name="Submissions S."/>
        </authorList>
    </citation>
    <scope>NUCLEOTIDE SEQUENCE [LARGE SCALE GENOMIC DNA]</scope>
    <source>
        <strain evidence="2">CGMCC 1.10683</strain>
    </source>
</reference>
<sequence length="130" mass="14547">MTAVYQSLTTHVVGGVYVDTTEDFDTIRIGLQTYKSNKAKRPTPIDRAYSNLVLISIRHEGRIWTRDAHLIAARKALLARFQGDERFEREHPELAGALSKQGRAAKTAEEMLLIRIATLRGEGVLEPTDA</sequence>
<evidence type="ECO:0000313" key="2">
    <source>
        <dbReference type="Proteomes" id="UP000198788"/>
    </source>
</evidence>
<evidence type="ECO:0000313" key="1">
    <source>
        <dbReference type="EMBL" id="SFS91008.1"/>
    </source>
</evidence>
<dbReference type="Proteomes" id="UP000198788">
    <property type="component" value="Unassembled WGS sequence"/>
</dbReference>
<protein>
    <submittedName>
        <fullName evidence="1">Uncharacterized protein</fullName>
    </submittedName>
</protein>
<name>A0A1I6TPF5_9CAUL</name>
<dbReference type="EMBL" id="FOZV01000014">
    <property type="protein sequence ID" value="SFS91008.1"/>
    <property type="molecule type" value="Genomic_DNA"/>
</dbReference>
<dbReference type="STRING" id="871741.SAMN05192570_0223"/>
<keyword evidence="2" id="KW-1185">Reference proteome</keyword>
<proteinExistence type="predicted"/>
<accession>A0A1I6TPF5</accession>
<organism evidence="1 2">
    <name type="scientific">Brevundimonas viscosa</name>
    <dbReference type="NCBI Taxonomy" id="871741"/>
    <lineage>
        <taxon>Bacteria</taxon>
        <taxon>Pseudomonadati</taxon>
        <taxon>Pseudomonadota</taxon>
        <taxon>Alphaproteobacteria</taxon>
        <taxon>Caulobacterales</taxon>
        <taxon>Caulobacteraceae</taxon>
        <taxon>Brevundimonas</taxon>
    </lineage>
</organism>